<feature type="compositionally biased region" description="Pro residues" evidence="1">
    <location>
        <begin position="179"/>
        <end position="188"/>
    </location>
</feature>
<dbReference type="SMART" id="SM00418">
    <property type="entry name" value="HTH_ARSR"/>
    <property type="match status" value="1"/>
</dbReference>
<organism evidence="3 4">
    <name type="scientific">Actinomadura harenae</name>
    <dbReference type="NCBI Taxonomy" id="2483351"/>
    <lineage>
        <taxon>Bacteria</taxon>
        <taxon>Bacillati</taxon>
        <taxon>Actinomycetota</taxon>
        <taxon>Actinomycetes</taxon>
        <taxon>Streptosporangiales</taxon>
        <taxon>Thermomonosporaceae</taxon>
        <taxon>Actinomadura</taxon>
    </lineage>
</organism>
<evidence type="ECO:0000313" key="4">
    <source>
        <dbReference type="Proteomes" id="UP000282674"/>
    </source>
</evidence>
<dbReference type="SUPFAM" id="SSF46785">
    <property type="entry name" value="Winged helix' DNA-binding domain"/>
    <property type="match status" value="1"/>
</dbReference>
<comment type="caution">
    <text evidence="3">The sequence shown here is derived from an EMBL/GenBank/DDBJ whole genome shotgun (WGS) entry which is preliminary data.</text>
</comment>
<dbReference type="PRINTS" id="PR00598">
    <property type="entry name" value="HTHMARR"/>
</dbReference>
<protein>
    <submittedName>
        <fullName evidence="3">MarR family transcriptional regulator</fullName>
    </submittedName>
</protein>
<dbReference type="Proteomes" id="UP000282674">
    <property type="component" value="Unassembled WGS sequence"/>
</dbReference>
<gene>
    <name evidence="3" type="ORF">EBO15_26480</name>
</gene>
<evidence type="ECO:0000259" key="2">
    <source>
        <dbReference type="PROSITE" id="PS50995"/>
    </source>
</evidence>
<dbReference type="Gene3D" id="1.10.10.10">
    <property type="entry name" value="Winged helix-like DNA-binding domain superfamily/Winged helix DNA-binding domain"/>
    <property type="match status" value="1"/>
</dbReference>
<dbReference type="InterPro" id="IPR036388">
    <property type="entry name" value="WH-like_DNA-bd_sf"/>
</dbReference>
<proteinExistence type="predicted"/>
<dbReference type="GO" id="GO:0006950">
    <property type="term" value="P:response to stress"/>
    <property type="evidence" value="ECO:0007669"/>
    <property type="project" value="TreeGrafter"/>
</dbReference>
<dbReference type="GO" id="GO:0003700">
    <property type="term" value="F:DNA-binding transcription factor activity"/>
    <property type="evidence" value="ECO:0007669"/>
    <property type="project" value="InterPro"/>
</dbReference>
<dbReference type="InterPro" id="IPR011991">
    <property type="entry name" value="ArsR-like_HTH"/>
</dbReference>
<dbReference type="OrthoDB" id="4485201at2"/>
<dbReference type="Pfam" id="PF12802">
    <property type="entry name" value="MarR_2"/>
    <property type="match status" value="1"/>
</dbReference>
<reference evidence="3 4" key="1">
    <citation type="submission" date="2018-10" db="EMBL/GenBank/DDBJ databases">
        <title>Isolation from soil.</title>
        <authorList>
            <person name="Hu J."/>
        </authorList>
    </citation>
    <scope>NUCLEOTIDE SEQUENCE [LARGE SCALE GENOMIC DNA]</scope>
    <source>
        <strain evidence="3 4">NEAU-Ht49</strain>
    </source>
</reference>
<dbReference type="PROSITE" id="PS50995">
    <property type="entry name" value="HTH_MARR_2"/>
    <property type="match status" value="1"/>
</dbReference>
<dbReference type="EMBL" id="RFFG01000054">
    <property type="protein sequence ID" value="RMI40411.1"/>
    <property type="molecule type" value="Genomic_DNA"/>
</dbReference>
<dbReference type="InterPro" id="IPR001845">
    <property type="entry name" value="HTH_ArsR_DNA-bd_dom"/>
</dbReference>
<dbReference type="RefSeq" id="WP_122197162.1">
    <property type="nucleotide sequence ID" value="NZ_RFFG01000054.1"/>
</dbReference>
<feature type="domain" description="HTH marR-type" evidence="2">
    <location>
        <begin position="23"/>
        <end position="160"/>
    </location>
</feature>
<dbReference type="SMART" id="SM00347">
    <property type="entry name" value="HTH_MARR"/>
    <property type="match status" value="1"/>
</dbReference>
<dbReference type="InterPro" id="IPR036390">
    <property type="entry name" value="WH_DNA-bd_sf"/>
</dbReference>
<feature type="region of interest" description="Disordered" evidence="1">
    <location>
        <begin position="168"/>
        <end position="188"/>
    </location>
</feature>
<dbReference type="InterPro" id="IPR039422">
    <property type="entry name" value="MarR/SlyA-like"/>
</dbReference>
<evidence type="ECO:0000313" key="3">
    <source>
        <dbReference type="EMBL" id="RMI40411.1"/>
    </source>
</evidence>
<dbReference type="AlphaFoldDB" id="A0A3M2LSF8"/>
<accession>A0A3M2LSF8</accession>
<name>A0A3M2LSF8_9ACTN</name>
<keyword evidence="4" id="KW-1185">Reference proteome</keyword>
<dbReference type="CDD" id="cd00090">
    <property type="entry name" value="HTH_ARSR"/>
    <property type="match status" value="1"/>
</dbReference>
<dbReference type="PANTHER" id="PTHR33164:SF57">
    <property type="entry name" value="MARR-FAMILY TRANSCRIPTIONAL REGULATOR"/>
    <property type="match status" value="1"/>
</dbReference>
<dbReference type="PANTHER" id="PTHR33164">
    <property type="entry name" value="TRANSCRIPTIONAL REGULATOR, MARR FAMILY"/>
    <property type="match status" value="1"/>
</dbReference>
<evidence type="ECO:0000256" key="1">
    <source>
        <dbReference type="SAM" id="MobiDB-lite"/>
    </source>
</evidence>
<sequence>MTSPHHPDPPPAPATPAATTDEIMEIERALTRVAHLLTRARQHDRVVAASGIAVDRAAVPLLRLLADNDGPMRPSEIAARLVVEAPHVTRQVQRLERAGYVDRVPDPDDGRAQRVRLSDTGRDAVDCIRAVGRTWMNDALTGWSPGELRDLATLVHRMVDDFVAHSEATGPRCADHPATTPPRAPVRT</sequence>
<dbReference type="InterPro" id="IPR000835">
    <property type="entry name" value="HTH_MarR-typ"/>
</dbReference>